<accession>E3LMB3</accession>
<keyword evidence="3" id="KW-1185">Reference proteome</keyword>
<dbReference type="HOGENOM" id="CLU_362999_0_0_1"/>
<reference evidence="2" key="1">
    <citation type="submission" date="2007-07" db="EMBL/GenBank/DDBJ databases">
        <title>PCAP assembly of the Caenorhabditis remanei genome.</title>
        <authorList>
            <consortium name="The Caenorhabditis remanei Sequencing Consortium"/>
            <person name="Wilson R.K."/>
        </authorList>
    </citation>
    <scope>NUCLEOTIDE SEQUENCE [LARGE SCALE GENOMIC DNA]</scope>
    <source>
        <strain evidence="2">PB4641</strain>
    </source>
</reference>
<proteinExistence type="predicted"/>
<dbReference type="Proteomes" id="UP000008281">
    <property type="component" value="Unassembled WGS sequence"/>
</dbReference>
<organism evidence="3">
    <name type="scientific">Caenorhabditis remanei</name>
    <name type="common">Caenorhabditis vulgaris</name>
    <dbReference type="NCBI Taxonomy" id="31234"/>
    <lineage>
        <taxon>Eukaryota</taxon>
        <taxon>Metazoa</taxon>
        <taxon>Ecdysozoa</taxon>
        <taxon>Nematoda</taxon>
        <taxon>Chromadorea</taxon>
        <taxon>Rhabditida</taxon>
        <taxon>Rhabditina</taxon>
        <taxon>Rhabditomorpha</taxon>
        <taxon>Rhabditoidea</taxon>
        <taxon>Rhabditidae</taxon>
        <taxon>Peloderinae</taxon>
        <taxon>Caenorhabditis</taxon>
    </lineage>
</organism>
<dbReference type="PANTHER" id="PTHR21504:SF6">
    <property type="entry name" value="HOMEOBOX DOMAIN-CONTAINING PROTEIN-RELATED"/>
    <property type="match status" value="1"/>
</dbReference>
<name>E3LMB3_CAERE</name>
<gene>
    <name evidence="2" type="ORF">CRE_28417</name>
</gene>
<protein>
    <submittedName>
        <fullName evidence="2">Uncharacterized protein</fullName>
    </submittedName>
</protein>
<evidence type="ECO:0000313" key="2">
    <source>
        <dbReference type="EMBL" id="EFP03249.1"/>
    </source>
</evidence>
<feature type="compositionally biased region" description="Basic and acidic residues" evidence="1">
    <location>
        <begin position="713"/>
        <end position="722"/>
    </location>
</feature>
<feature type="compositionally biased region" description="Basic and acidic residues" evidence="1">
    <location>
        <begin position="690"/>
        <end position="704"/>
    </location>
</feature>
<feature type="region of interest" description="Disordered" evidence="1">
    <location>
        <begin position="673"/>
        <end position="753"/>
    </location>
</feature>
<dbReference type="InterPro" id="IPR039908">
    <property type="entry name" value="Sepa-1"/>
</dbReference>
<dbReference type="PANTHER" id="PTHR21504">
    <property type="entry name" value="IG-LIKE DOMAIN-CONTAINING PROTEIN-RELATED-RELATED"/>
    <property type="match status" value="1"/>
</dbReference>
<dbReference type="EMBL" id="DS268411">
    <property type="protein sequence ID" value="EFP03249.1"/>
    <property type="molecule type" value="Genomic_DNA"/>
</dbReference>
<dbReference type="AlphaFoldDB" id="E3LMB3"/>
<dbReference type="eggNOG" id="ENOG502TIJC">
    <property type="taxonomic scope" value="Eukaryota"/>
</dbReference>
<feature type="compositionally biased region" description="Acidic residues" evidence="1">
    <location>
        <begin position="723"/>
        <end position="751"/>
    </location>
</feature>
<dbReference type="OrthoDB" id="10671451at2759"/>
<sequence>MNPLDPNKHAFPSGTGFKQPIIPVVNTTTGEEFLCQRNLKSLKFEVLKPIPTIRTVNLQPKFSRVCKISLEVMVFATNSKTKKLHRYVFENNDFKRADECSCDTCCYVDPFDIMISPSGRAFGDEKRFVDCYGEALINIGITWTKCRQTGSMDLFVHANGSIGIYKKTKLGMQLFEMNMDVKMLPATNPTGKEVMDSSFKLLDKQMCPHLSVVTFMVSRIEGSTEQLVFNKTTDQFEMIRCEKCMQDRQLKKGKTVDDGLCMEVWATNNCEKYTVIYRGEQGKLTWKVFTVRTQSWEYCSKSVMDCRAMSMRDLLLRYHYERNNRAPSMNSMRQVDNVNRQLAFIEDTTMGRIFWMMDSLNAVKPFELMYYPNSAEQTLIEIDPLTLHRKRQELYHALNPDYKNSTDYSSVVRRFTELNCDHCAQLASNALRSLNPGYSDAGAPHGLPTQGGAYQPYWNGTYAHQYMTVPVSTQYSLSYYMDPIAQSVPRQYSNNNTQAPVYQSMSYMNGNATTAYPYYCSYPRGTNPSLGSVAHSYLANPMDPSCIRYPYQYTNRLGQHGIPTPNVPYHRYPKPRINPPVKRTEQPVAMASDKEQTPRIPTPEGIRGTGYTQPVEALSSLEELQRQLAALVPPTNYQHYPFRTEDPREKLENELKNLEEMFRDNVTLCASSHGESSHAAVYAPRTKKTVRMDMDRSPMEKNQETEQPNLLVEQKKVEKKEDVPEEDSSDDDLEDEDYSSEDDDSDDMNDEEQLKTLLDSLQNRVNLDLD</sequence>
<feature type="region of interest" description="Disordered" evidence="1">
    <location>
        <begin position="588"/>
        <end position="609"/>
    </location>
</feature>
<evidence type="ECO:0000256" key="1">
    <source>
        <dbReference type="SAM" id="MobiDB-lite"/>
    </source>
</evidence>
<evidence type="ECO:0000313" key="3">
    <source>
        <dbReference type="Proteomes" id="UP000008281"/>
    </source>
</evidence>
<dbReference type="InParanoid" id="E3LMB3"/>
<dbReference type="GO" id="GO:0006914">
    <property type="term" value="P:autophagy"/>
    <property type="evidence" value="ECO:0007669"/>
    <property type="project" value="InterPro"/>
</dbReference>